<dbReference type="RefSeq" id="XP_062776554.1">
    <property type="nucleotide sequence ID" value="XM_062920503.1"/>
</dbReference>
<sequence>MNEEPPNLPIHLGLKRADLDPIFSWGVRKGLEEPDDAYLDIWNEKNDCAVSADDPEALCWFDITVINTGDLPAYRSQQIPRRLTARLNLQRDEDDQKRFDRAAIKAFGAVAQLPQDGFKATLAVIAIV</sequence>
<reference evidence="2" key="1">
    <citation type="journal article" date="2023" name="bioRxiv">
        <title>Complete genome of the Medicago anthracnose fungus, Colletotrichum destructivum, reveals a mini-chromosome-like region within a core chromosome.</title>
        <authorList>
            <person name="Lapalu N."/>
            <person name="Simon A."/>
            <person name="Lu A."/>
            <person name="Plaumann P.-L."/>
            <person name="Amselem J."/>
            <person name="Pigne S."/>
            <person name="Auger A."/>
            <person name="Koch C."/>
            <person name="Dallery J.-F."/>
            <person name="O'Connell R.J."/>
        </authorList>
    </citation>
    <scope>NUCLEOTIDE SEQUENCE [LARGE SCALE GENOMIC DNA]</scope>
    <source>
        <strain evidence="2">CBS 520.97</strain>
    </source>
</reference>
<organism evidence="1 2">
    <name type="scientific">Colletotrichum destructivum</name>
    <dbReference type="NCBI Taxonomy" id="34406"/>
    <lineage>
        <taxon>Eukaryota</taxon>
        <taxon>Fungi</taxon>
        <taxon>Dikarya</taxon>
        <taxon>Ascomycota</taxon>
        <taxon>Pezizomycotina</taxon>
        <taxon>Sordariomycetes</taxon>
        <taxon>Hypocreomycetidae</taxon>
        <taxon>Glomerellales</taxon>
        <taxon>Glomerellaceae</taxon>
        <taxon>Colletotrichum</taxon>
        <taxon>Colletotrichum destructivum species complex</taxon>
    </lineage>
</organism>
<evidence type="ECO:0000313" key="2">
    <source>
        <dbReference type="Proteomes" id="UP001322277"/>
    </source>
</evidence>
<evidence type="ECO:0000313" key="1">
    <source>
        <dbReference type="EMBL" id="WQF79330.1"/>
    </source>
</evidence>
<dbReference type="EMBL" id="CP137307">
    <property type="protein sequence ID" value="WQF79330.1"/>
    <property type="molecule type" value="Genomic_DNA"/>
</dbReference>
<dbReference type="AlphaFoldDB" id="A0AAX4I7H1"/>
<gene>
    <name evidence="1" type="ORF">CDEST_04344</name>
</gene>
<dbReference type="Proteomes" id="UP001322277">
    <property type="component" value="Chromosome 3"/>
</dbReference>
<dbReference type="KEGG" id="cdet:87940847"/>
<dbReference type="GeneID" id="87940847"/>
<name>A0AAX4I7H1_9PEZI</name>
<accession>A0AAX4I7H1</accession>
<keyword evidence="2" id="KW-1185">Reference proteome</keyword>
<proteinExistence type="predicted"/>
<protein>
    <submittedName>
        <fullName evidence="1">Uncharacterized protein</fullName>
    </submittedName>
</protein>